<dbReference type="PANTHER" id="PTHR45913:SF5">
    <property type="entry name" value="GENERAL TRANSCRIPTION FACTOR II-I REPEAT DOMAIN-CONTAINING PROTEIN 2A-LIKE PROTEIN"/>
    <property type="match status" value="1"/>
</dbReference>
<reference evidence="2" key="1">
    <citation type="submission" date="2025-08" db="UniProtKB">
        <authorList>
            <consortium name="RefSeq"/>
        </authorList>
    </citation>
    <scope>IDENTIFICATION</scope>
</reference>
<name>A0A6P7SHX1_9MOLL</name>
<gene>
    <name evidence="2" type="primary">LOC115213210</name>
</gene>
<dbReference type="KEGG" id="osn:115213210"/>
<dbReference type="SUPFAM" id="SSF53098">
    <property type="entry name" value="Ribonuclease H-like"/>
    <property type="match status" value="1"/>
</dbReference>
<proteinExistence type="predicted"/>
<dbReference type="InterPro" id="IPR012337">
    <property type="entry name" value="RNaseH-like_sf"/>
</dbReference>
<dbReference type="AlphaFoldDB" id="A0A6P7SHX1"/>
<sequence length="296" mass="34508">MSSSKNRKVDNESRVYQEKWTNDYYFIQIKDKPMCLLCSESVSVIKEYNVKKKKRKEIDNISLSCRTVTRRIDELATNVELGLKRLYLQFKYFSLTIDESTDVSNIAQRVGVFVRRIDEDLNITEEMLGLRGMKDTTTGEGIFQELKMLMARFNLHFKNFHDLSTDGVPVMIGSKAGLVSKISSELASMNIDTKDLSIFYCIIHQENLCAKSLKFEYIMSKIVLSIIFIKSRALNHRQFKEFLEDIEAEYGDLAYYCEVRWLSKGKMLKRFYDLRSEIFTFLEMKGKSMSELSDDG</sequence>
<dbReference type="PANTHER" id="PTHR45913">
    <property type="entry name" value="EPM2A-INTERACTING PROTEIN 1"/>
    <property type="match status" value="1"/>
</dbReference>
<evidence type="ECO:0000313" key="1">
    <source>
        <dbReference type="Proteomes" id="UP000515154"/>
    </source>
</evidence>
<organism evidence="1 2">
    <name type="scientific">Octopus sinensis</name>
    <name type="common">East Asian common octopus</name>
    <dbReference type="NCBI Taxonomy" id="2607531"/>
    <lineage>
        <taxon>Eukaryota</taxon>
        <taxon>Metazoa</taxon>
        <taxon>Spiralia</taxon>
        <taxon>Lophotrochozoa</taxon>
        <taxon>Mollusca</taxon>
        <taxon>Cephalopoda</taxon>
        <taxon>Coleoidea</taxon>
        <taxon>Octopodiformes</taxon>
        <taxon>Octopoda</taxon>
        <taxon>Incirrata</taxon>
        <taxon>Octopodidae</taxon>
        <taxon>Octopus</taxon>
    </lineage>
</organism>
<protein>
    <submittedName>
        <fullName evidence="2">General transcription factor II-I repeat domain-containing protein 2-like</fullName>
    </submittedName>
</protein>
<accession>A0A6P7SHX1</accession>
<evidence type="ECO:0000313" key="2">
    <source>
        <dbReference type="RefSeq" id="XP_029638004.1"/>
    </source>
</evidence>
<keyword evidence="1" id="KW-1185">Reference proteome</keyword>
<dbReference type="RefSeq" id="XP_029638004.1">
    <property type="nucleotide sequence ID" value="XM_029782144.1"/>
</dbReference>
<dbReference type="Proteomes" id="UP000515154">
    <property type="component" value="Linkage group LG6"/>
</dbReference>